<organism evidence="1 2">
    <name type="scientific">Terrisporobacter muris</name>
    <dbReference type="NCBI Taxonomy" id="2963284"/>
    <lineage>
        <taxon>Bacteria</taxon>
        <taxon>Bacillati</taxon>
        <taxon>Bacillota</taxon>
        <taxon>Clostridia</taxon>
        <taxon>Peptostreptococcales</taxon>
        <taxon>Peptostreptococcaceae</taxon>
        <taxon>Terrisporobacter</taxon>
    </lineage>
</organism>
<name>A0A9X2MDK6_9FIRM</name>
<dbReference type="Proteomes" id="UP001140817">
    <property type="component" value="Unassembled WGS sequence"/>
</dbReference>
<dbReference type="AlphaFoldDB" id="A0A9X2MDK6"/>
<keyword evidence="2" id="KW-1185">Reference proteome</keyword>
<evidence type="ECO:0000313" key="2">
    <source>
        <dbReference type="Proteomes" id="UP001140817"/>
    </source>
</evidence>
<gene>
    <name evidence="1" type="ORF">NSA58_16790</name>
</gene>
<sequence>MKMYMKGNKRSKETSNPIPNTIAYAAIRNFLTSKEFSETRDEYCIGKLDKKQVNQIMTDVKWLFRNYKDLEVLVLEDSDNKSIRFIL</sequence>
<proteinExistence type="predicted"/>
<reference evidence="1" key="1">
    <citation type="submission" date="2022-07" db="EMBL/GenBank/DDBJ databases">
        <title>Enhanced cultured diversity of the mouse gut microbiota enables custom-made synthetic communities.</title>
        <authorList>
            <person name="Afrizal A."/>
        </authorList>
    </citation>
    <scope>NUCLEOTIDE SEQUENCE</scope>
    <source>
        <strain evidence="1">DSM 29186</strain>
    </source>
</reference>
<evidence type="ECO:0000313" key="1">
    <source>
        <dbReference type="EMBL" id="MCR1824439.1"/>
    </source>
</evidence>
<dbReference type="RefSeq" id="WP_052232778.1">
    <property type="nucleotide sequence ID" value="NZ_JANKBY010000310.1"/>
</dbReference>
<protein>
    <submittedName>
        <fullName evidence="1">Uncharacterized protein</fullName>
    </submittedName>
</protein>
<comment type="caution">
    <text evidence="1">The sequence shown here is derived from an EMBL/GenBank/DDBJ whole genome shotgun (WGS) entry which is preliminary data.</text>
</comment>
<accession>A0A9X2MDK6</accession>
<dbReference type="EMBL" id="JANKBY010000310">
    <property type="protein sequence ID" value="MCR1824439.1"/>
    <property type="molecule type" value="Genomic_DNA"/>
</dbReference>